<protein>
    <submittedName>
        <fullName evidence="3">Heme-binding domain-containing protein</fullName>
    </submittedName>
</protein>
<dbReference type="Proteomes" id="UP001595907">
    <property type="component" value="Unassembled WGS sequence"/>
</dbReference>
<dbReference type="RefSeq" id="WP_379705931.1">
    <property type="nucleotide sequence ID" value="NZ_JBHSCZ010000001.1"/>
</dbReference>
<reference evidence="4" key="1">
    <citation type="journal article" date="2019" name="Int. J. Syst. Evol. Microbiol.">
        <title>The Global Catalogue of Microorganisms (GCM) 10K type strain sequencing project: providing services to taxonomists for standard genome sequencing and annotation.</title>
        <authorList>
            <consortium name="The Broad Institute Genomics Platform"/>
            <consortium name="The Broad Institute Genome Sequencing Center for Infectious Disease"/>
            <person name="Wu L."/>
            <person name="Ma J."/>
        </authorList>
    </citation>
    <scope>NUCLEOTIDE SEQUENCE [LARGE SCALE GENOMIC DNA]</scope>
    <source>
        <strain evidence="4">CECT 8289</strain>
    </source>
</reference>
<dbReference type="Pfam" id="PF14376">
    <property type="entry name" value="Haem_bd"/>
    <property type="match status" value="1"/>
</dbReference>
<gene>
    <name evidence="3" type="ORF">ACFOWM_01250</name>
</gene>
<name>A0ABV8QPA6_9BACT</name>
<dbReference type="InterPro" id="IPR025992">
    <property type="entry name" value="Haem-bd"/>
</dbReference>
<feature type="domain" description="Haem-binding" evidence="2">
    <location>
        <begin position="13"/>
        <end position="147"/>
    </location>
</feature>
<keyword evidence="1" id="KW-0472">Membrane</keyword>
<evidence type="ECO:0000313" key="4">
    <source>
        <dbReference type="Proteomes" id="UP001595907"/>
    </source>
</evidence>
<keyword evidence="4" id="KW-1185">Reference proteome</keyword>
<dbReference type="SMART" id="SM01235">
    <property type="entry name" value="Haem_bd"/>
    <property type="match status" value="1"/>
</dbReference>
<sequence>MKKFFKYFIWILVIGFIIIQFFQPKQNKSDVVAVNDIATKYAVPADVMATLKTSCYDCHSNNTKYPWYSKIQPGAWFLSDHVNEGKRELNFNEFASYRIGRQYRKLEEIGNEIDDEMPLASYTFIHRDAVLTPEQKSAIKNWVIATRDSIKAHYPEDSLKRKAPPKPVAVK</sequence>
<proteinExistence type="predicted"/>
<evidence type="ECO:0000259" key="2">
    <source>
        <dbReference type="SMART" id="SM01235"/>
    </source>
</evidence>
<accession>A0ABV8QPA6</accession>
<evidence type="ECO:0000256" key="1">
    <source>
        <dbReference type="SAM" id="Phobius"/>
    </source>
</evidence>
<keyword evidence="1" id="KW-1133">Transmembrane helix</keyword>
<feature type="transmembrane region" description="Helical" evidence="1">
    <location>
        <begin position="7"/>
        <end position="23"/>
    </location>
</feature>
<comment type="caution">
    <text evidence="3">The sequence shown here is derived from an EMBL/GenBank/DDBJ whole genome shotgun (WGS) entry which is preliminary data.</text>
</comment>
<dbReference type="EMBL" id="JBHSCZ010000001">
    <property type="protein sequence ID" value="MFC4261490.1"/>
    <property type="molecule type" value="Genomic_DNA"/>
</dbReference>
<keyword evidence="1" id="KW-0812">Transmembrane</keyword>
<organism evidence="3 4">
    <name type="scientific">Ferruginibacter yonginensis</name>
    <dbReference type="NCBI Taxonomy" id="1310416"/>
    <lineage>
        <taxon>Bacteria</taxon>
        <taxon>Pseudomonadati</taxon>
        <taxon>Bacteroidota</taxon>
        <taxon>Chitinophagia</taxon>
        <taxon>Chitinophagales</taxon>
        <taxon>Chitinophagaceae</taxon>
        <taxon>Ferruginibacter</taxon>
    </lineage>
</organism>
<evidence type="ECO:0000313" key="3">
    <source>
        <dbReference type="EMBL" id="MFC4261490.1"/>
    </source>
</evidence>